<keyword evidence="1" id="KW-1133">Transmembrane helix</keyword>
<evidence type="ECO:0000256" key="1">
    <source>
        <dbReference type="SAM" id="Phobius"/>
    </source>
</evidence>
<keyword evidence="1" id="KW-0472">Membrane</keyword>
<keyword evidence="1" id="KW-0812">Transmembrane</keyword>
<keyword evidence="3" id="KW-1185">Reference proteome</keyword>
<dbReference type="RefSeq" id="WP_324690663.1">
    <property type="nucleotide sequence ID" value="NZ_BAABCR010000013.1"/>
</dbReference>
<organism evidence="2 3">
    <name type="scientific">Flavobacterium cheonhonense</name>
    <dbReference type="NCBI Taxonomy" id="706185"/>
    <lineage>
        <taxon>Bacteria</taxon>
        <taxon>Pseudomonadati</taxon>
        <taxon>Bacteroidota</taxon>
        <taxon>Flavobacteriia</taxon>
        <taxon>Flavobacteriales</taxon>
        <taxon>Flavobacteriaceae</taxon>
        <taxon>Flavobacterium</taxon>
    </lineage>
</organism>
<reference evidence="3" key="1">
    <citation type="journal article" date="2019" name="Int. J. Syst. Evol. Microbiol.">
        <title>The Global Catalogue of Microorganisms (GCM) 10K type strain sequencing project: providing services to taxonomists for standard genome sequencing and annotation.</title>
        <authorList>
            <consortium name="The Broad Institute Genomics Platform"/>
            <consortium name="The Broad Institute Genome Sequencing Center for Infectious Disease"/>
            <person name="Wu L."/>
            <person name="Ma J."/>
        </authorList>
    </citation>
    <scope>NUCLEOTIDE SEQUENCE [LARGE SCALE GENOMIC DNA]</scope>
    <source>
        <strain evidence="3">JCM 17064</strain>
    </source>
</reference>
<accession>A0ABP7TNP9</accession>
<evidence type="ECO:0000313" key="2">
    <source>
        <dbReference type="EMBL" id="GAA4028861.1"/>
    </source>
</evidence>
<sequence>MEKDQWIQTVMNSTNGISAVTPSDDLLAIIQLKIKQQEKVTPTTVWWIAASIAVLLTLNVALLQKAKTRVNSTSSYLEHTLNQSNQLY</sequence>
<feature type="transmembrane region" description="Helical" evidence="1">
    <location>
        <begin position="45"/>
        <end position="63"/>
    </location>
</feature>
<dbReference type="EMBL" id="BAABCR010000013">
    <property type="protein sequence ID" value="GAA4028861.1"/>
    <property type="molecule type" value="Genomic_DNA"/>
</dbReference>
<gene>
    <name evidence="2" type="ORF">GCM10022386_10680</name>
</gene>
<name>A0ABP7TNP9_9FLAO</name>
<dbReference type="Proteomes" id="UP001500968">
    <property type="component" value="Unassembled WGS sequence"/>
</dbReference>
<protein>
    <submittedName>
        <fullName evidence="2">Uncharacterized protein</fullName>
    </submittedName>
</protein>
<evidence type="ECO:0000313" key="3">
    <source>
        <dbReference type="Proteomes" id="UP001500968"/>
    </source>
</evidence>
<comment type="caution">
    <text evidence="2">The sequence shown here is derived from an EMBL/GenBank/DDBJ whole genome shotgun (WGS) entry which is preliminary data.</text>
</comment>
<proteinExistence type="predicted"/>